<sequence length="124" mass="13750">MSCCPSPGFFPPASHDTATRPGRSFASLSDPISASPNRQIGYSQSSSGARLTQPFSSARRQWGGIPERETERVPYPRLMHEGRRSIQEGVPQRCLPRVRVGRSLQTLHSGRTHTLCFCVSLPRE</sequence>
<proteinExistence type="predicted"/>
<gene>
    <name evidence="2" type="ORF">BaRGS_00038873</name>
</gene>
<feature type="region of interest" description="Disordered" evidence="1">
    <location>
        <begin position="1"/>
        <end position="73"/>
    </location>
</feature>
<accession>A0ABD0J4L0</accession>
<protein>
    <submittedName>
        <fullName evidence="2">Uncharacterized protein</fullName>
    </submittedName>
</protein>
<evidence type="ECO:0000313" key="2">
    <source>
        <dbReference type="EMBL" id="KAK7460705.1"/>
    </source>
</evidence>
<keyword evidence="3" id="KW-1185">Reference proteome</keyword>
<reference evidence="2 3" key="1">
    <citation type="journal article" date="2023" name="Sci. Data">
        <title>Genome assembly of the Korean intertidal mud-creeper Batillaria attramentaria.</title>
        <authorList>
            <person name="Patra A.K."/>
            <person name="Ho P.T."/>
            <person name="Jun S."/>
            <person name="Lee S.J."/>
            <person name="Kim Y."/>
            <person name="Won Y.J."/>
        </authorList>
    </citation>
    <scope>NUCLEOTIDE SEQUENCE [LARGE SCALE GENOMIC DNA]</scope>
    <source>
        <strain evidence="2">Wonlab-2016</strain>
    </source>
</reference>
<organism evidence="2 3">
    <name type="scientific">Batillaria attramentaria</name>
    <dbReference type="NCBI Taxonomy" id="370345"/>
    <lineage>
        <taxon>Eukaryota</taxon>
        <taxon>Metazoa</taxon>
        <taxon>Spiralia</taxon>
        <taxon>Lophotrochozoa</taxon>
        <taxon>Mollusca</taxon>
        <taxon>Gastropoda</taxon>
        <taxon>Caenogastropoda</taxon>
        <taxon>Sorbeoconcha</taxon>
        <taxon>Cerithioidea</taxon>
        <taxon>Batillariidae</taxon>
        <taxon>Batillaria</taxon>
    </lineage>
</organism>
<evidence type="ECO:0000313" key="3">
    <source>
        <dbReference type="Proteomes" id="UP001519460"/>
    </source>
</evidence>
<comment type="caution">
    <text evidence="2">The sequence shown here is derived from an EMBL/GenBank/DDBJ whole genome shotgun (WGS) entry which is preliminary data.</text>
</comment>
<dbReference type="AlphaFoldDB" id="A0ABD0J4L0"/>
<dbReference type="EMBL" id="JACVVK020000649">
    <property type="protein sequence ID" value="KAK7460705.1"/>
    <property type="molecule type" value="Genomic_DNA"/>
</dbReference>
<feature type="compositionally biased region" description="Polar residues" evidence="1">
    <location>
        <begin position="26"/>
        <end position="59"/>
    </location>
</feature>
<name>A0ABD0J4L0_9CAEN</name>
<evidence type="ECO:0000256" key="1">
    <source>
        <dbReference type="SAM" id="MobiDB-lite"/>
    </source>
</evidence>
<dbReference type="Proteomes" id="UP001519460">
    <property type="component" value="Unassembled WGS sequence"/>
</dbReference>